<keyword evidence="12" id="KW-1185">Reference proteome</keyword>
<evidence type="ECO:0000256" key="2">
    <source>
        <dbReference type="ARBA" id="ARBA00009441"/>
    </source>
</evidence>
<evidence type="ECO:0000256" key="4">
    <source>
        <dbReference type="ARBA" id="ARBA00022741"/>
    </source>
</evidence>
<reference evidence="11 12" key="1">
    <citation type="submission" date="2020-08" db="EMBL/GenBank/DDBJ databases">
        <title>Genomic Encyclopedia of Type Strains, Phase IV (KMG-IV): sequencing the most valuable type-strain genomes for metagenomic binning, comparative biology and taxonomic classification.</title>
        <authorList>
            <person name="Goeker M."/>
        </authorList>
    </citation>
    <scope>NUCLEOTIDE SEQUENCE [LARGE SCALE GENOMIC DNA]</scope>
    <source>
        <strain evidence="11 12">DSM 102850</strain>
    </source>
</reference>
<accession>A0A840I727</accession>
<dbReference type="RefSeq" id="WP_221401022.1">
    <property type="nucleotide sequence ID" value="NZ_JACHOB010000005.1"/>
</dbReference>
<keyword evidence="5 9" id="KW-0227">DNA damage</keyword>
<keyword evidence="7 9" id="KW-0234">DNA repair</keyword>
<dbReference type="InterPro" id="IPR027417">
    <property type="entry name" value="P-loop_NTPase"/>
</dbReference>
<evidence type="ECO:0000256" key="9">
    <source>
        <dbReference type="PIRNR" id="PIRNR003128"/>
    </source>
</evidence>
<name>A0A840I727_9PROT</name>
<dbReference type="GO" id="GO:0009432">
    <property type="term" value="P:SOS response"/>
    <property type="evidence" value="ECO:0007669"/>
    <property type="project" value="TreeGrafter"/>
</dbReference>
<dbReference type="InterPro" id="IPR003395">
    <property type="entry name" value="RecF/RecN/SMC_N"/>
</dbReference>
<dbReference type="InterPro" id="IPR004604">
    <property type="entry name" value="DNA_recomb/repair_RecN"/>
</dbReference>
<dbReference type="EMBL" id="JACHOB010000005">
    <property type="protein sequence ID" value="MBB4659908.1"/>
    <property type="molecule type" value="Genomic_DNA"/>
</dbReference>
<protein>
    <recommendedName>
        <fullName evidence="3 9">DNA repair protein RecN</fullName>
    </recommendedName>
    <alternativeName>
        <fullName evidence="8 9">Recombination protein N</fullName>
    </alternativeName>
</protein>
<dbReference type="PANTHER" id="PTHR11059:SF0">
    <property type="entry name" value="DNA REPAIR PROTEIN RECN"/>
    <property type="match status" value="1"/>
</dbReference>
<dbReference type="FunFam" id="3.40.50.300:FF:000356">
    <property type="entry name" value="DNA repair protein RecN"/>
    <property type="match status" value="1"/>
</dbReference>
<dbReference type="Gene3D" id="3.40.50.300">
    <property type="entry name" value="P-loop containing nucleotide triphosphate hydrolases"/>
    <property type="match status" value="2"/>
</dbReference>
<dbReference type="SUPFAM" id="SSF52540">
    <property type="entry name" value="P-loop containing nucleoside triphosphate hydrolases"/>
    <property type="match status" value="2"/>
</dbReference>
<evidence type="ECO:0000259" key="10">
    <source>
        <dbReference type="Pfam" id="PF02463"/>
    </source>
</evidence>
<comment type="similarity">
    <text evidence="2 9">Belongs to the RecN family.</text>
</comment>
<keyword evidence="6" id="KW-0067">ATP-binding</keyword>
<dbReference type="GO" id="GO:0043590">
    <property type="term" value="C:bacterial nucleoid"/>
    <property type="evidence" value="ECO:0007669"/>
    <property type="project" value="TreeGrafter"/>
</dbReference>
<dbReference type="PANTHER" id="PTHR11059">
    <property type="entry name" value="DNA REPAIR PROTEIN RECN"/>
    <property type="match status" value="1"/>
</dbReference>
<evidence type="ECO:0000313" key="12">
    <source>
        <dbReference type="Proteomes" id="UP000563524"/>
    </source>
</evidence>
<dbReference type="CDD" id="cd03241">
    <property type="entry name" value="ABC_RecN"/>
    <property type="match status" value="2"/>
</dbReference>
<dbReference type="AlphaFoldDB" id="A0A840I727"/>
<organism evidence="11 12">
    <name type="scientific">Parvularcula dongshanensis</name>
    <dbReference type="NCBI Taxonomy" id="1173995"/>
    <lineage>
        <taxon>Bacteria</taxon>
        <taxon>Pseudomonadati</taxon>
        <taxon>Pseudomonadota</taxon>
        <taxon>Alphaproteobacteria</taxon>
        <taxon>Parvularculales</taxon>
        <taxon>Parvularculaceae</taxon>
        <taxon>Parvularcula</taxon>
    </lineage>
</organism>
<dbReference type="Proteomes" id="UP000563524">
    <property type="component" value="Unassembled WGS sequence"/>
</dbReference>
<dbReference type="GO" id="GO:0006310">
    <property type="term" value="P:DNA recombination"/>
    <property type="evidence" value="ECO:0007669"/>
    <property type="project" value="InterPro"/>
</dbReference>
<dbReference type="GO" id="GO:0005524">
    <property type="term" value="F:ATP binding"/>
    <property type="evidence" value="ECO:0007669"/>
    <property type="project" value="UniProtKB-KW"/>
</dbReference>
<evidence type="ECO:0000256" key="1">
    <source>
        <dbReference type="ARBA" id="ARBA00003618"/>
    </source>
</evidence>
<evidence type="ECO:0000256" key="5">
    <source>
        <dbReference type="ARBA" id="ARBA00022763"/>
    </source>
</evidence>
<evidence type="ECO:0000256" key="8">
    <source>
        <dbReference type="ARBA" id="ARBA00033408"/>
    </source>
</evidence>
<keyword evidence="4" id="KW-0547">Nucleotide-binding</keyword>
<comment type="function">
    <text evidence="1 9">May be involved in recombinational repair of damaged DNA.</text>
</comment>
<proteinExistence type="inferred from homology"/>
<evidence type="ECO:0000256" key="6">
    <source>
        <dbReference type="ARBA" id="ARBA00022840"/>
    </source>
</evidence>
<feature type="domain" description="RecF/RecN/SMC N-terminal" evidence="10">
    <location>
        <begin position="27"/>
        <end position="517"/>
    </location>
</feature>
<evidence type="ECO:0000256" key="7">
    <source>
        <dbReference type="ARBA" id="ARBA00023204"/>
    </source>
</evidence>
<comment type="caution">
    <text evidence="11">The sequence shown here is derived from an EMBL/GenBank/DDBJ whole genome shotgun (WGS) entry which is preliminary data.</text>
</comment>
<gene>
    <name evidence="11" type="ORF">GGQ59_002449</name>
</gene>
<evidence type="ECO:0000313" key="11">
    <source>
        <dbReference type="EMBL" id="MBB4659908.1"/>
    </source>
</evidence>
<sequence length="576" mass="61255">MTALTGRATSLFMLCELSIQDIVLIDKLRLQVGGGLTALTGETGAGKSILLDSLGLATGAKAEKSLVRIGQEKGIVSATFDVGEDHVVWDVMSEGGLETDDDLVILRRVQEANGRSRAFVNDQPVSVALLRKVGEALIEVHGQNQSQGFLNVAAHRDLLDAYGGLLADVQKVRGLYEERRAKERALAERQASREKALREADYLRHVADELSKLDPKPGEEAQLADRRAVLMAAEKVSSDLADAVEMLGDDGLEQKLSSAAGRMERAASRLPEEDAAPLTAAITRLDAALSEFAAARSAVIDAADAFVQDPEEQNTVEERLFALRAAGRKHSRAPDDLAAYRDEVERQLALIDEGEASFGKLEADVKAASRAYDQAAAELSERRRRTAKGLDKAVKGELGPLKLGHATFAADVDPHPDEPGPSGIDKVQFLISTNPGAPLGPLSKIASGGELSRFVLALKASLVAKDGKTVIIFDEVDAGVGGAVADAIGERLSRIADGSQVLVVTHSPQVAARGRDHWLVSKAGKKSMTTSVTPLDEPARIEEIARMLSGAKVTDEARAAARTLLSDSREAARSAA</sequence>
<evidence type="ECO:0000256" key="3">
    <source>
        <dbReference type="ARBA" id="ARBA00021315"/>
    </source>
</evidence>
<dbReference type="NCBIfam" id="TIGR00634">
    <property type="entry name" value="recN"/>
    <property type="match status" value="1"/>
</dbReference>
<dbReference type="Pfam" id="PF02463">
    <property type="entry name" value="SMC_N"/>
    <property type="match status" value="1"/>
</dbReference>
<dbReference type="PIRSF" id="PIRSF003128">
    <property type="entry name" value="RecN"/>
    <property type="match status" value="1"/>
</dbReference>
<dbReference type="GO" id="GO:0006281">
    <property type="term" value="P:DNA repair"/>
    <property type="evidence" value="ECO:0007669"/>
    <property type="project" value="UniProtKB-KW"/>
</dbReference>